<evidence type="ECO:0000313" key="3">
    <source>
        <dbReference type="Proteomes" id="UP000299102"/>
    </source>
</evidence>
<organism evidence="2 3">
    <name type="scientific">Eumeta variegata</name>
    <name type="common">Bagworm moth</name>
    <name type="synonym">Eumeta japonica</name>
    <dbReference type="NCBI Taxonomy" id="151549"/>
    <lineage>
        <taxon>Eukaryota</taxon>
        <taxon>Metazoa</taxon>
        <taxon>Ecdysozoa</taxon>
        <taxon>Arthropoda</taxon>
        <taxon>Hexapoda</taxon>
        <taxon>Insecta</taxon>
        <taxon>Pterygota</taxon>
        <taxon>Neoptera</taxon>
        <taxon>Endopterygota</taxon>
        <taxon>Lepidoptera</taxon>
        <taxon>Glossata</taxon>
        <taxon>Ditrysia</taxon>
        <taxon>Tineoidea</taxon>
        <taxon>Psychidae</taxon>
        <taxon>Oiketicinae</taxon>
        <taxon>Eumeta</taxon>
    </lineage>
</organism>
<evidence type="ECO:0000313" key="2">
    <source>
        <dbReference type="EMBL" id="GBP77659.1"/>
    </source>
</evidence>
<dbReference type="Proteomes" id="UP000299102">
    <property type="component" value="Unassembled WGS sequence"/>
</dbReference>
<reference evidence="2 3" key="1">
    <citation type="journal article" date="2019" name="Commun. Biol.">
        <title>The bagworm genome reveals a unique fibroin gene that provides high tensile strength.</title>
        <authorList>
            <person name="Kono N."/>
            <person name="Nakamura H."/>
            <person name="Ohtoshi R."/>
            <person name="Tomita M."/>
            <person name="Numata K."/>
            <person name="Arakawa K."/>
        </authorList>
    </citation>
    <scope>NUCLEOTIDE SEQUENCE [LARGE SCALE GENOMIC DNA]</scope>
</reference>
<protein>
    <submittedName>
        <fullName evidence="2">Uncharacterized protein</fullName>
    </submittedName>
</protein>
<feature type="region of interest" description="Disordered" evidence="1">
    <location>
        <begin position="52"/>
        <end position="87"/>
    </location>
</feature>
<evidence type="ECO:0000256" key="1">
    <source>
        <dbReference type="SAM" id="MobiDB-lite"/>
    </source>
</evidence>
<keyword evidence="3" id="KW-1185">Reference proteome</keyword>
<proteinExistence type="predicted"/>
<gene>
    <name evidence="2" type="ORF">EVAR_57044_1</name>
</gene>
<comment type="caution">
    <text evidence="2">The sequence shown here is derived from an EMBL/GenBank/DDBJ whole genome shotgun (WGS) entry which is preliminary data.</text>
</comment>
<name>A0A4C1YSN6_EUMVA</name>
<dbReference type="EMBL" id="BGZK01001341">
    <property type="protein sequence ID" value="GBP77659.1"/>
    <property type="molecule type" value="Genomic_DNA"/>
</dbReference>
<dbReference type="AlphaFoldDB" id="A0A4C1YSN6"/>
<sequence>MEKIGKGCTLNNEGHKGRRLVDAAQKKTEKEIFRIKSEEGGLLIRAVYSDGTERTSCASRRPSALPPGPPQPASEAFEELRRRRKMG</sequence>
<accession>A0A4C1YSN6</accession>